<reference evidence="3" key="1">
    <citation type="submission" date="2025-08" db="UniProtKB">
        <authorList>
            <consortium name="RefSeq"/>
        </authorList>
    </citation>
    <scope>IDENTIFICATION</scope>
    <source>
        <tissue evidence="3">Leaves</tissue>
    </source>
</reference>
<dbReference type="RefSeq" id="XP_018848392.2">
    <property type="nucleotide sequence ID" value="XM_018992847.2"/>
</dbReference>
<dbReference type="InParanoid" id="A0A2I4GWX8"/>
<dbReference type="GeneID" id="109011583"/>
<accession>A0A2I4GWX8</accession>
<proteinExistence type="predicted"/>
<name>A0A2I4GWX8_JUGRE</name>
<dbReference type="Proteomes" id="UP000235220">
    <property type="component" value="Chromosome 14"/>
</dbReference>
<protein>
    <submittedName>
        <fullName evidence="3">Uncharacterized protein LOC109011583</fullName>
    </submittedName>
</protein>
<dbReference type="AlphaFoldDB" id="A0A2I4GWX8"/>
<dbReference type="OrthoDB" id="1000481at2759"/>
<evidence type="ECO:0000313" key="2">
    <source>
        <dbReference type="Proteomes" id="UP000235220"/>
    </source>
</evidence>
<gene>
    <name evidence="3" type="primary">LOC109011583</name>
</gene>
<evidence type="ECO:0000259" key="1">
    <source>
        <dbReference type="Pfam" id="PF00078"/>
    </source>
</evidence>
<feature type="domain" description="Reverse transcriptase" evidence="1">
    <location>
        <begin position="6"/>
        <end position="131"/>
    </location>
</feature>
<evidence type="ECO:0000313" key="3">
    <source>
        <dbReference type="RefSeq" id="XP_018848392.2"/>
    </source>
</evidence>
<organism evidence="2 3">
    <name type="scientific">Juglans regia</name>
    <name type="common">English walnut</name>
    <dbReference type="NCBI Taxonomy" id="51240"/>
    <lineage>
        <taxon>Eukaryota</taxon>
        <taxon>Viridiplantae</taxon>
        <taxon>Streptophyta</taxon>
        <taxon>Embryophyta</taxon>
        <taxon>Tracheophyta</taxon>
        <taxon>Spermatophyta</taxon>
        <taxon>Magnoliopsida</taxon>
        <taxon>eudicotyledons</taxon>
        <taxon>Gunneridae</taxon>
        <taxon>Pentapetalae</taxon>
        <taxon>rosids</taxon>
        <taxon>fabids</taxon>
        <taxon>Fagales</taxon>
        <taxon>Juglandaceae</taxon>
        <taxon>Juglans</taxon>
    </lineage>
</organism>
<sequence>MLKLGFPRDWIALIIRCIEWVSYSILINESPKKQFSPSRGLRQEDPLSPYLFILCVEVLSTMLNQAEAKGSILGIPMARGRLLINHQFFVDDSLLFCKANEAEWRRMIHILTMYENASGQRLNKAKTSIQFSKNTSKAIQELILQIADIRFTLSYELYLDLPAMVGRSRVGSFRSIFDKMKKRVNNFKIKSLSQVGQETVLKEVVHALSIYCMGVFKLPHSLINQMNSIMHNFWWGQYEQERKVHWISMSTTGKLKKCGGMGFRDIVSFNIAMLAKQTLLHLEEFVGNKILSGQWISMESRQRLQCSYLWGQVAPSNLFRQSDKCSARGDAQATVNSLIDHVTRRKIVEEPLCPVCLREAEFVCHITWDCPAAQDVWGQCSRFPQKKSFPPMSFKELWFHLCITANMEILEEFVVISKLLWQRRNKFIFQKEFSHPSSSLKQAHGELGEMEALKNSRTRLQTVEQIKEKWTPPPLSSYKINWDAVVDKTNCRIGLGVVVRDHRGLMIDALRMNRPLFPDPLLAEAYGLFEATKLGIQLGLSR</sequence>
<dbReference type="PANTHER" id="PTHR33116:SF86">
    <property type="entry name" value="REVERSE TRANSCRIPTASE DOMAIN-CONTAINING PROTEIN"/>
    <property type="match status" value="1"/>
</dbReference>
<dbReference type="Pfam" id="PF00078">
    <property type="entry name" value="RVT_1"/>
    <property type="match status" value="1"/>
</dbReference>
<dbReference type="KEGG" id="jre:109011583"/>
<dbReference type="PANTHER" id="PTHR33116">
    <property type="entry name" value="REVERSE TRANSCRIPTASE ZINC-BINDING DOMAIN-CONTAINING PROTEIN-RELATED-RELATED"/>
    <property type="match status" value="1"/>
</dbReference>
<keyword evidence="2" id="KW-1185">Reference proteome</keyword>
<dbReference type="InterPro" id="IPR000477">
    <property type="entry name" value="RT_dom"/>
</dbReference>